<name>A0A382FNX1_9ZZZZ</name>
<reference evidence="1" key="1">
    <citation type="submission" date="2018-05" db="EMBL/GenBank/DDBJ databases">
        <authorList>
            <person name="Lanie J.A."/>
            <person name="Ng W.-L."/>
            <person name="Kazmierczak K.M."/>
            <person name="Andrzejewski T.M."/>
            <person name="Davidsen T.M."/>
            <person name="Wayne K.J."/>
            <person name="Tettelin H."/>
            <person name="Glass J.I."/>
            <person name="Rusch D."/>
            <person name="Podicherti R."/>
            <person name="Tsui H.-C.T."/>
            <person name="Winkler M.E."/>
        </authorList>
    </citation>
    <scope>NUCLEOTIDE SEQUENCE</scope>
</reference>
<gene>
    <name evidence="1" type="ORF">METZ01_LOCUS216661</name>
</gene>
<feature type="non-terminal residue" evidence="1">
    <location>
        <position position="296"/>
    </location>
</feature>
<protein>
    <submittedName>
        <fullName evidence="1">Uncharacterized protein</fullName>
    </submittedName>
</protein>
<dbReference type="EMBL" id="UINC01050624">
    <property type="protein sequence ID" value="SVB63807.1"/>
    <property type="molecule type" value="Genomic_DNA"/>
</dbReference>
<sequence length="296" mass="30895">MAEYLHFSRDSRLYMAKDGYLWSIPVLDGFSFSQATNASEITLNEMEDASGRSRRGRKMFTDSLSAAEWSFSSYVRPFKSAGSKSATNGRADSSANHQHAVEEALWVAMAGQNVYVPGTGKFQHGSTGGAISGLVITSQDSSSPGYTVSTTTTLAVPTAASGTSTGVTVAAGAGSNTDGTNAVITVTTNGSGVVTAVGITERGTQFDTGNTITVDAEAIGGASGDDNVVLTVTSESFTSDATDLNINFYDSSRASLGTFDLYYVFSDRSAGRLLYKLENAVVNEAAIDFDIDGIAT</sequence>
<accession>A0A382FNX1</accession>
<organism evidence="1">
    <name type="scientific">marine metagenome</name>
    <dbReference type="NCBI Taxonomy" id="408172"/>
    <lineage>
        <taxon>unclassified sequences</taxon>
        <taxon>metagenomes</taxon>
        <taxon>ecological metagenomes</taxon>
    </lineage>
</organism>
<evidence type="ECO:0000313" key="1">
    <source>
        <dbReference type="EMBL" id="SVB63807.1"/>
    </source>
</evidence>
<proteinExistence type="predicted"/>
<dbReference type="AlphaFoldDB" id="A0A382FNX1"/>